<gene>
    <name evidence="2" type="ORF">ACH49W_35220</name>
</gene>
<comment type="caution">
    <text evidence="2">The sequence shown here is derived from an EMBL/GenBank/DDBJ whole genome shotgun (WGS) entry which is preliminary data.</text>
</comment>
<reference evidence="2 3" key="1">
    <citation type="submission" date="2024-10" db="EMBL/GenBank/DDBJ databases">
        <title>The Natural Products Discovery Center: Release of the First 8490 Sequenced Strains for Exploring Actinobacteria Biosynthetic Diversity.</title>
        <authorList>
            <person name="Kalkreuter E."/>
            <person name="Kautsar S.A."/>
            <person name="Yang D."/>
            <person name="Bader C.D."/>
            <person name="Teijaro C.N."/>
            <person name="Fluegel L."/>
            <person name="Davis C.M."/>
            <person name="Simpson J.R."/>
            <person name="Lauterbach L."/>
            <person name="Steele A.D."/>
            <person name="Gui C."/>
            <person name="Meng S."/>
            <person name="Li G."/>
            <person name="Viehrig K."/>
            <person name="Ye F."/>
            <person name="Su P."/>
            <person name="Kiefer A.F."/>
            <person name="Nichols A."/>
            <person name="Cepeda A.J."/>
            <person name="Yan W."/>
            <person name="Fan B."/>
            <person name="Jiang Y."/>
            <person name="Adhikari A."/>
            <person name="Zheng C.-J."/>
            <person name="Schuster L."/>
            <person name="Cowan T.M."/>
            <person name="Smanski M.J."/>
            <person name="Chevrette M.G."/>
            <person name="De Carvalho L.P.S."/>
            <person name="Shen B."/>
        </authorList>
    </citation>
    <scope>NUCLEOTIDE SEQUENCE [LARGE SCALE GENOMIC DNA]</scope>
    <source>
        <strain evidence="2 3">NPDC019275</strain>
    </source>
</reference>
<protein>
    <submittedName>
        <fullName evidence="2">Zinc ribbon domain-containing protein</fullName>
    </submittedName>
</protein>
<feature type="domain" description="Recombinase zinc beta ribbon" evidence="1">
    <location>
        <begin position="33"/>
        <end position="86"/>
    </location>
</feature>
<organism evidence="2 3">
    <name type="scientific">Nocardia xishanensis</name>
    <dbReference type="NCBI Taxonomy" id="238964"/>
    <lineage>
        <taxon>Bacteria</taxon>
        <taxon>Bacillati</taxon>
        <taxon>Actinomycetota</taxon>
        <taxon>Actinomycetes</taxon>
        <taxon>Mycobacteriales</taxon>
        <taxon>Nocardiaceae</taxon>
        <taxon>Nocardia</taxon>
    </lineage>
</organism>
<keyword evidence="3" id="KW-1185">Reference proteome</keyword>
<sequence>MASPPRSRRACGTGIGARGRLERTRSSSPREYLLRGLLRCDVCGRRMEAGAIRGVVYYRCRAKTLTHGSPALAEHPLTVNLREDHLVAPIDRWLGTLFHRTHRDHTIASLLTAQDDNDHDTHRALLRRRIADADAKLQRPPRRHRSGR</sequence>
<evidence type="ECO:0000259" key="1">
    <source>
        <dbReference type="Pfam" id="PF13408"/>
    </source>
</evidence>
<accession>A0ABW7XBX4</accession>
<dbReference type="RefSeq" id="WP_397096221.1">
    <property type="nucleotide sequence ID" value="NZ_JBIRYO010000045.1"/>
</dbReference>
<dbReference type="Pfam" id="PF13408">
    <property type="entry name" value="Zn_ribbon_recom"/>
    <property type="match status" value="1"/>
</dbReference>
<dbReference type="InterPro" id="IPR025827">
    <property type="entry name" value="Zn_ribbon_recom_dom"/>
</dbReference>
<name>A0ABW7XBX4_9NOCA</name>
<dbReference type="EMBL" id="JBIRYO010000045">
    <property type="protein sequence ID" value="MFI2478631.1"/>
    <property type="molecule type" value="Genomic_DNA"/>
</dbReference>
<evidence type="ECO:0000313" key="3">
    <source>
        <dbReference type="Proteomes" id="UP001611415"/>
    </source>
</evidence>
<dbReference type="Proteomes" id="UP001611415">
    <property type="component" value="Unassembled WGS sequence"/>
</dbReference>
<proteinExistence type="predicted"/>
<evidence type="ECO:0000313" key="2">
    <source>
        <dbReference type="EMBL" id="MFI2478631.1"/>
    </source>
</evidence>